<dbReference type="InterPro" id="IPR036249">
    <property type="entry name" value="Thioredoxin-like_sf"/>
</dbReference>
<dbReference type="Gene3D" id="3.40.30.10">
    <property type="entry name" value="Glutaredoxin"/>
    <property type="match status" value="1"/>
</dbReference>
<reference evidence="2 3" key="1">
    <citation type="submission" date="2017-03" db="EMBL/GenBank/DDBJ databases">
        <authorList>
            <person name="Afonso C.L."/>
            <person name="Miller P.J."/>
            <person name="Scott M.A."/>
            <person name="Spackman E."/>
            <person name="Goraichik I."/>
            <person name="Dimitrov K.M."/>
            <person name="Suarez D.L."/>
            <person name="Swayne D.E."/>
        </authorList>
    </citation>
    <scope>NUCLEOTIDE SEQUENCE [LARGE SCALE GENOMIC DNA]</scope>
    <source>
        <strain evidence="2">Genome sequencing of Nitrospira japonica strain NJ11</strain>
    </source>
</reference>
<dbReference type="PROSITE" id="PS50404">
    <property type="entry name" value="GST_NTER"/>
    <property type="match status" value="1"/>
</dbReference>
<proteinExistence type="predicted"/>
<accession>A0A1W1I0S1</accession>
<organism evidence="2 3">
    <name type="scientific">Nitrospira japonica</name>
    <dbReference type="NCBI Taxonomy" id="1325564"/>
    <lineage>
        <taxon>Bacteria</taxon>
        <taxon>Pseudomonadati</taxon>
        <taxon>Nitrospirota</taxon>
        <taxon>Nitrospiria</taxon>
        <taxon>Nitrospirales</taxon>
        <taxon>Nitrospiraceae</taxon>
        <taxon>Nitrospira</taxon>
    </lineage>
</organism>
<evidence type="ECO:0000313" key="2">
    <source>
        <dbReference type="EMBL" id="SLM46596.1"/>
    </source>
</evidence>
<sequence length="84" mass="9646">MALTLYHVDWCPECDVVRRKLAEAGLAYEGVIVPDVRPFRKQVYEVSGQYYVPVLKDGDTVLTETDEILAYIERKAEADRLAQR</sequence>
<dbReference type="InterPro" id="IPR004045">
    <property type="entry name" value="Glutathione_S-Trfase_N"/>
</dbReference>
<dbReference type="RefSeq" id="WP_080885254.1">
    <property type="nucleotide sequence ID" value="NZ_LT828648.1"/>
</dbReference>
<dbReference type="OrthoDB" id="9795531at2"/>
<protein>
    <submittedName>
        <fullName evidence="2">Putative Glutaredoxin</fullName>
    </submittedName>
</protein>
<name>A0A1W1I0S1_9BACT</name>
<dbReference type="EMBL" id="LT828648">
    <property type="protein sequence ID" value="SLM46596.1"/>
    <property type="molecule type" value="Genomic_DNA"/>
</dbReference>
<dbReference type="Proteomes" id="UP000192042">
    <property type="component" value="Chromosome I"/>
</dbReference>
<dbReference type="CDD" id="cd00570">
    <property type="entry name" value="GST_N_family"/>
    <property type="match status" value="1"/>
</dbReference>
<dbReference type="STRING" id="1325564.NSJP_0424"/>
<dbReference type="PROSITE" id="PS51354">
    <property type="entry name" value="GLUTAREDOXIN_2"/>
    <property type="match status" value="1"/>
</dbReference>
<dbReference type="KEGG" id="nja:NSJP_0424"/>
<dbReference type="AlphaFoldDB" id="A0A1W1I0S1"/>
<dbReference type="SUPFAM" id="SSF52833">
    <property type="entry name" value="Thioredoxin-like"/>
    <property type="match status" value="1"/>
</dbReference>
<gene>
    <name evidence="2" type="ORF">NSJP_0424</name>
</gene>
<evidence type="ECO:0000259" key="1">
    <source>
        <dbReference type="PROSITE" id="PS50404"/>
    </source>
</evidence>
<feature type="domain" description="GST N-terminal" evidence="1">
    <location>
        <begin position="1"/>
        <end position="80"/>
    </location>
</feature>
<evidence type="ECO:0000313" key="3">
    <source>
        <dbReference type="Proteomes" id="UP000192042"/>
    </source>
</evidence>
<dbReference type="Pfam" id="PF13417">
    <property type="entry name" value="GST_N_3"/>
    <property type="match status" value="1"/>
</dbReference>
<keyword evidence="3" id="KW-1185">Reference proteome</keyword>